<name>A0A1M5B9X1_9BACE</name>
<evidence type="ECO:0000256" key="1">
    <source>
        <dbReference type="ARBA" id="ARBA00004328"/>
    </source>
</evidence>
<dbReference type="GO" id="GO:0003677">
    <property type="term" value="F:DNA binding"/>
    <property type="evidence" value="ECO:0007669"/>
    <property type="project" value="UniProtKB-KW"/>
</dbReference>
<dbReference type="InterPro" id="IPR041607">
    <property type="entry name" value="HU-HIG"/>
</dbReference>
<evidence type="ECO:0000313" key="13">
    <source>
        <dbReference type="Proteomes" id="UP000184509"/>
    </source>
</evidence>
<evidence type="ECO:0000256" key="3">
    <source>
        <dbReference type="ARBA" id="ARBA00011738"/>
    </source>
</evidence>
<dbReference type="AlphaFoldDB" id="A0A1M5B9X1"/>
<dbReference type="InterPro" id="IPR010992">
    <property type="entry name" value="IHF-like_DNA-bd_dom_sf"/>
</dbReference>
<dbReference type="Pfam" id="PF18291">
    <property type="entry name" value="HU-HIG"/>
    <property type="match status" value="1"/>
</dbReference>
<reference evidence="12 13" key="1">
    <citation type="submission" date="2016-11" db="EMBL/GenBank/DDBJ databases">
        <authorList>
            <person name="Jaros S."/>
            <person name="Januszkiewicz K."/>
            <person name="Wedrychowicz H."/>
        </authorList>
    </citation>
    <scope>NUCLEOTIDE SEQUENCE [LARGE SCALE GENOMIC DNA]</scope>
    <source>
        <strain evidence="12 13">DSM 26991</strain>
    </source>
</reference>
<evidence type="ECO:0000256" key="8">
    <source>
        <dbReference type="ARBA" id="ARBA00033120"/>
    </source>
</evidence>
<evidence type="ECO:0000256" key="4">
    <source>
        <dbReference type="ARBA" id="ARBA00016145"/>
    </source>
</evidence>
<dbReference type="RefSeq" id="WP_073401279.1">
    <property type="nucleotide sequence ID" value="NZ_FQTV01000008.1"/>
</dbReference>
<evidence type="ECO:0000256" key="10">
    <source>
        <dbReference type="ARBA" id="ARBA00046140"/>
    </source>
</evidence>
<evidence type="ECO:0000256" key="6">
    <source>
        <dbReference type="ARBA" id="ARBA00022921"/>
    </source>
</evidence>
<organism evidence="12 13">
    <name type="scientific">Bacteroides luti</name>
    <dbReference type="NCBI Taxonomy" id="1297750"/>
    <lineage>
        <taxon>Bacteria</taxon>
        <taxon>Pseudomonadati</taxon>
        <taxon>Bacteroidota</taxon>
        <taxon>Bacteroidia</taxon>
        <taxon>Bacteroidales</taxon>
        <taxon>Bacteroidaceae</taxon>
        <taxon>Bacteroides</taxon>
    </lineage>
</organism>
<evidence type="ECO:0000256" key="5">
    <source>
        <dbReference type="ARBA" id="ARBA00022705"/>
    </source>
</evidence>
<dbReference type="NCBIfam" id="TIGR01201">
    <property type="entry name" value="HU_rel"/>
    <property type="match status" value="1"/>
</dbReference>
<comment type="similarity">
    <text evidence="2">Belongs to the bacterial histone-like protein family.</text>
</comment>
<dbReference type="InterPro" id="IPR005902">
    <property type="entry name" value="HU_DNA-bd_put"/>
</dbReference>
<dbReference type="EMBL" id="FQTV01000008">
    <property type="protein sequence ID" value="SHF39206.1"/>
    <property type="molecule type" value="Genomic_DNA"/>
</dbReference>
<dbReference type="GO" id="GO:0005829">
    <property type="term" value="C:cytosol"/>
    <property type="evidence" value="ECO:0007669"/>
    <property type="project" value="TreeGrafter"/>
</dbReference>
<feature type="domain" description="HU" evidence="11">
    <location>
        <begin position="1"/>
        <end position="124"/>
    </location>
</feature>
<evidence type="ECO:0000256" key="7">
    <source>
        <dbReference type="ARBA" id="ARBA00023125"/>
    </source>
</evidence>
<evidence type="ECO:0000259" key="11">
    <source>
        <dbReference type="Pfam" id="PF18291"/>
    </source>
</evidence>
<keyword evidence="6" id="KW-0426">Late protein</keyword>
<evidence type="ECO:0000313" key="12">
    <source>
        <dbReference type="EMBL" id="SHF39206.1"/>
    </source>
</evidence>
<dbReference type="SUPFAM" id="SSF47729">
    <property type="entry name" value="IHF-like DNA-binding proteins"/>
    <property type="match status" value="1"/>
</dbReference>
<dbReference type="GO" id="GO:0006260">
    <property type="term" value="P:DNA replication"/>
    <property type="evidence" value="ECO:0007669"/>
    <property type="project" value="UniProtKB-KW"/>
</dbReference>
<dbReference type="InterPro" id="IPR000119">
    <property type="entry name" value="Hist_DNA-bd"/>
</dbReference>
<dbReference type="GO" id="GO:0030527">
    <property type="term" value="F:structural constituent of chromatin"/>
    <property type="evidence" value="ECO:0007669"/>
    <property type="project" value="InterPro"/>
</dbReference>
<dbReference type="Gene3D" id="4.10.520.10">
    <property type="entry name" value="IHF-like DNA-binding proteins"/>
    <property type="match status" value="1"/>
</dbReference>
<dbReference type="PANTHER" id="PTHR33175:SF13">
    <property type="entry name" value="HISTONE-LIKE PROTEIN"/>
    <property type="match status" value="1"/>
</dbReference>
<keyword evidence="5" id="KW-0235">DNA replication</keyword>
<keyword evidence="7 12" id="KW-0238">DNA-binding</keyword>
<dbReference type="Proteomes" id="UP000184509">
    <property type="component" value="Unassembled WGS sequence"/>
</dbReference>
<evidence type="ECO:0000256" key="9">
    <source>
        <dbReference type="ARBA" id="ARBA00033227"/>
    </source>
</evidence>
<protein>
    <recommendedName>
        <fullName evidence="4">Viral histone-like protein</fullName>
    </recommendedName>
    <alternativeName>
        <fullName evidence="9">DNA-binding protein pA104R</fullName>
    </alternativeName>
    <alternativeName>
        <fullName evidence="8">pA104R</fullName>
    </alternativeName>
</protein>
<dbReference type="OrthoDB" id="1044036at2"/>
<sequence length="130" mass="14863">MAFRYRVKTKRSALKDKTTKYYAVPIRNEKVHIANLAEELSHRCSLSKGDILSTLSGLVDLMEEHLHNGDSVYLDNLGIFTLSATSDGYDTPEECTPSKVRAQKICFRADNKLKKNLQFVRFEKDKYSAE</sequence>
<dbReference type="STRING" id="1297750.SAMN05444405_10837"/>
<dbReference type="PANTHER" id="PTHR33175">
    <property type="entry name" value="DNA-BINDING PROTEIN HU"/>
    <property type="match status" value="1"/>
</dbReference>
<comment type="subcellular location">
    <subcellularLocation>
        <location evidence="1">Virion</location>
    </subcellularLocation>
</comment>
<keyword evidence="13" id="KW-1185">Reference proteome</keyword>
<comment type="subunit">
    <text evidence="3">Homodimer.</text>
</comment>
<gene>
    <name evidence="12" type="ORF">SAMN05444405_10837</name>
</gene>
<comment type="function">
    <text evidence="10">DNA-binding protein that plays a critical role in nucleoid compaction, genome replication and DNA replication and transcription. Binds to both ssDNA and dsDNA with a binding site covering about 15 nucleotides. Displays DNA-supercoiling activity only when associated with the viral DNA topoisomerase 2.</text>
</comment>
<proteinExistence type="inferred from homology"/>
<evidence type="ECO:0000256" key="2">
    <source>
        <dbReference type="ARBA" id="ARBA00010529"/>
    </source>
</evidence>
<accession>A0A1M5B9X1</accession>